<sequence>MITTLYKFAELLKDKPDLQTYFSPAENPFEGRESSGKVLVGIFEDQNFKGFDLEDFRPDYIKKYLYRRPAGARGTNIVPTLIVNRQDPEKTFGKIKQSFINLSPQLVGKNQLENIEIDFLSHEFNPAYSYLVTFKIDGDYLGEKEDLVKRFNSEAYTKYFKKNYGNSKKKNQICALTGKTSTVYGFVDTLGFTVDADSFRRNGFDASSSYKMFPVSESAIPILEGARGILLNKLASNFFGQYKYAVIPHFVFLEDKDLGEIIAKTFLEKAAFNADSKDLGSDAFINDSESLLKEIIADKMLKSSDILYGILFFEQQQAQFKIHLEISDVIPSRIAKVMDSKRQAENRYKWLTSYQTKDGNLITQRITLFRLKEYFQTGEKNLQPAYFKLVNSIFTGQYYDDSKILTLILNTWKSSFKKHFHDEENRFNTTVKHAFANLYFLHLLGLFKKQENMSEIKEQTEKQDAFGFIEAHPAYFSKEYLKGSFLFGCLTARLLYNQPGNAFMKELNGLNIDKELVTKKFPKLISKLRQFGKEFPDLEAAAQRYFAINDKATKDEISFAFTMGLVLQKDFDKINKANNNLKPEDNE</sequence>
<evidence type="ECO:0000313" key="2">
    <source>
        <dbReference type="Proteomes" id="UP000192333"/>
    </source>
</evidence>
<proteinExistence type="predicted"/>
<gene>
    <name evidence="1" type="ORF">SAMN00777080_4003</name>
</gene>
<reference evidence="2" key="1">
    <citation type="submission" date="2017-04" db="EMBL/GenBank/DDBJ databases">
        <authorList>
            <person name="Varghese N."/>
            <person name="Submissions S."/>
        </authorList>
    </citation>
    <scope>NUCLEOTIDE SEQUENCE [LARGE SCALE GENOMIC DNA]</scope>
    <source>
        <strain evidence="2">DSM 16537</strain>
    </source>
</reference>
<accession>A0A1W2H985</accession>
<dbReference type="InterPro" id="IPR013389">
    <property type="entry name" value="CRISPR-assoc_prot_Cas8b"/>
</dbReference>
<dbReference type="RefSeq" id="WP_084122128.1">
    <property type="nucleotide sequence ID" value="NZ_LT838813.1"/>
</dbReference>
<dbReference type="STRING" id="758820.SAMN00777080_4003"/>
<dbReference type="OrthoDB" id="905351at2"/>
<dbReference type="AlphaFoldDB" id="A0A1W2H985"/>
<protein>
    <submittedName>
        <fullName evidence="1">CRISPR-associated protein, TM1802 family</fullName>
    </submittedName>
</protein>
<name>A0A1W2H985_9BACT</name>
<dbReference type="Proteomes" id="UP000192333">
    <property type="component" value="Chromosome I"/>
</dbReference>
<organism evidence="1 2">
    <name type="scientific">Aquiflexum balticum DSM 16537</name>
    <dbReference type="NCBI Taxonomy" id="758820"/>
    <lineage>
        <taxon>Bacteria</taxon>
        <taxon>Pseudomonadati</taxon>
        <taxon>Bacteroidota</taxon>
        <taxon>Cytophagia</taxon>
        <taxon>Cytophagales</taxon>
        <taxon>Cyclobacteriaceae</taxon>
        <taxon>Aquiflexum</taxon>
    </lineage>
</organism>
<dbReference type="Pfam" id="PF09484">
    <property type="entry name" value="Cas_TM1802"/>
    <property type="match status" value="1"/>
</dbReference>
<evidence type="ECO:0000313" key="1">
    <source>
        <dbReference type="EMBL" id="SMD45354.1"/>
    </source>
</evidence>
<keyword evidence="2" id="KW-1185">Reference proteome</keyword>
<dbReference type="EMBL" id="LT838813">
    <property type="protein sequence ID" value="SMD45354.1"/>
    <property type="molecule type" value="Genomic_DNA"/>
</dbReference>